<name>A0A0W8G427_9ZZZZ</name>
<evidence type="ECO:0000256" key="1">
    <source>
        <dbReference type="SAM" id="MobiDB-lite"/>
    </source>
</evidence>
<proteinExistence type="predicted"/>
<protein>
    <recommendedName>
        <fullName evidence="3">3D domain-containing protein</fullName>
    </recommendedName>
</protein>
<evidence type="ECO:0000313" key="2">
    <source>
        <dbReference type="EMBL" id="KUG27846.1"/>
    </source>
</evidence>
<dbReference type="AlphaFoldDB" id="A0A0W8G427"/>
<feature type="region of interest" description="Disordered" evidence="1">
    <location>
        <begin position="136"/>
        <end position="156"/>
    </location>
</feature>
<reference evidence="2" key="1">
    <citation type="journal article" date="2015" name="Proc. Natl. Acad. Sci. U.S.A.">
        <title>Networks of energetic and metabolic interactions define dynamics in microbial communities.</title>
        <authorList>
            <person name="Embree M."/>
            <person name="Liu J.K."/>
            <person name="Al-Bassam M.M."/>
            <person name="Zengler K."/>
        </authorList>
    </citation>
    <scope>NUCLEOTIDE SEQUENCE</scope>
</reference>
<sequence>MKVFVFLVASILCNFTSIASADIHNLKDTYHIGQSVRATVTAYTDSPRENMGPGKPVGTAIGTKIRPGIVAVSRDLLKAGWTYGKKVYIEDLGVFIIEDTMSPRFSKRIDIAVQDMHHAKRIGKRPGKTVVLLHPKDAAPSGRMYSGSPGGSDDES</sequence>
<dbReference type="CDD" id="cd22784">
    <property type="entry name" value="DPBB_MltA_YuiC-like"/>
    <property type="match status" value="1"/>
</dbReference>
<evidence type="ECO:0008006" key="3">
    <source>
        <dbReference type="Google" id="ProtNLM"/>
    </source>
</evidence>
<organism evidence="2">
    <name type="scientific">hydrocarbon metagenome</name>
    <dbReference type="NCBI Taxonomy" id="938273"/>
    <lineage>
        <taxon>unclassified sequences</taxon>
        <taxon>metagenomes</taxon>
        <taxon>ecological metagenomes</taxon>
    </lineage>
</organism>
<comment type="caution">
    <text evidence="2">The sequence shown here is derived from an EMBL/GenBank/DDBJ whole genome shotgun (WGS) entry which is preliminary data.</text>
</comment>
<gene>
    <name evidence="2" type="ORF">ASZ90_002302</name>
</gene>
<accession>A0A0W8G427</accession>
<dbReference type="EMBL" id="LNQE01000283">
    <property type="protein sequence ID" value="KUG27846.1"/>
    <property type="molecule type" value="Genomic_DNA"/>
</dbReference>